<proteinExistence type="inferred from homology"/>
<dbReference type="InterPro" id="IPR012340">
    <property type="entry name" value="NA-bd_OB-fold"/>
</dbReference>
<dbReference type="HAMAP" id="MF_00984">
    <property type="entry name" value="SSB"/>
    <property type="match status" value="1"/>
</dbReference>
<evidence type="ECO:0000256" key="1">
    <source>
        <dbReference type="ARBA" id="ARBA00023125"/>
    </source>
</evidence>
<dbReference type="Pfam" id="PF00436">
    <property type="entry name" value="SSB"/>
    <property type="match status" value="1"/>
</dbReference>
<feature type="compositionally biased region" description="Polar residues" evidence="2">
    <location>
        <begin position="110"/>
        <end position="146"/>
    </location>
</feature>
<dbReference type="GO" id="GO:0003697">
    <property type="term" value="F:single-stranded DNA binding"/>
    <property type="evidence" value="ECO:0007669"/>
    <property type="project" value="InterPro"/>
</dbReference>
<dbReference type="CDD" id="cd04496">
    <property type="entry name" value="SSB_OBF"/>
    <property type="match status" value="1"/>
</dbReference>
<dbReference type="InterPro" id="IPR000424">
    <property type="entry name" value="Primosome_PriB/ssb"/>
</dbReference>
<dbReference type="EMBL" id="FPHN01000156">
    <property type="protein sequence ID" value="SFV63795.1"/>
    <property type="molecule type" value="Genomic_DNA"/>
</dbReference>
<dbReference type="PANTHER" id="PTHR10302">
    <property type="entry name" value="SINGLE-STRANDED DNA-BINDING PROTEIN"/>
    <property type="match status" value="1"/>
</dbReference>
<protein>
    <submittedName>
        <fullName evidence="3">Single-stranded DNA-binding protein</fullName>
    </submittedName>
</protein>
<organism evidence="3">
    <name type="scientific">hydrothermal vent metagenome</name>
    <dbReference type="NCBI Taxonomy" id="652676"/>
    <lineage>
        <taxon>unclassified sequences</taxon>
        <taxon>metagenomes</taxon>
        <taxon>ecological metagenomes</taxon>
    </lineage>
</organism>
<evidence type="ECO:0000313" key="3">
    <source>
        <dbReference type="EMBL" id="SFV63795.1"/>
    </source>
</evidence>
<evidence type="ECO:0000256" key="2">
    <source>
        <dbReference type="SAM" id="MobiDB-lite"/>
    </source>
</evidence>
<feature type="compositionally biased region" description="Acidic residues" evidence="2">
    <location>
        <begin position="192"/>
        <end position="201"/>
    </location>
</feature>
<reference evidence="3" key="1">
    <citation type="submission" date="2016-10" db="EMBL/GenBank/DDBJ databases">
        <authorList>
            <person name="de Groot N.N."/>
        </authorList>
    </citation>
    <scope>NUCLEOTIDE SEQUENCE</scope>
</reference>
<feature type="compositionally biased region" description="Low complexity" evidence="2">
    <location>
        <begin position="147"/>
        <end position="191"/>
    </location>
</feature>
<dbReference type="PROSITE" id="PS50935">
    <property type="entry name" value="SSB"/>
    <property type="match status" value="1"/>
</dbReference>
<dbReference type="GO" id="GO:0006260">
    <property type="term" value="P:DNA replication"/>
    <property type="evidence" value="ECO:0007669"/>
    <property type="project" value="InterPro"/>
</dbReference>
<feature type="region of interest" description="Disordered" evidence="2">
    <location>
        <begin position="106"/>
        <end position="201"/>
    </location>
</feature>
<dbReference type="NCBIfam" id="TIGR00621">
    <property type="entry name" value="ssb"/>
    <property type="match status" value="1"/>
</dbReference>
<dbReference type="GO" id="GO:0009295">
    <property type="term" value="C:nucleoid"/>
    <property type="evidence" value="ECO:0007669"/>
    <property type="project" value="TreeGrafter"/>
</dbReference>
<dbReference type="Gene3D" id="2.40.50.140">
    <property type="entry name" value="Nucleic acid-binding proteins"/>
    <property type="match status" value="1"/>
</dbReference>
<dbReference type="NCBIfam" id="NF006297">
    <property type="entry name" value="PRK08486.1"/>
    <property type="match status" value="1"/>
</dbReference>
<gene>
    <name evidence="3" type="ORF">MNB_SV-14-412</name>
</gene>
<keyword evidence="1 3" id="KW-0238">DNA-binding</keyword>
<name>A0A1W1CDK3_9ZZZZ</name>
<dbReference type="AlphaFoldDB" id="A0A1W1CDK3"/>
<sequence length="201" mass="22361">MYNKVVLVGHLTRDVEIRYSQSGSAIGNVGIATSRKWKSQTGEQKDEVMFIDLTFFGRTAEIANQYLRKGSKVLVDGRLVFQQWTAQDGTKRSKHAVTVENLQMLDSKADSQNLNNNNGYGEQPSQNNYSGQQQQAPQNSYGSNNNYGQPPAQQQSYGQPQQSAYGQPPQQAPSTQPSYSAPQQQQPSVPEIDIDDDEIPF</sequence>
<accession>A0A1W1CDK3</accession>
<dbReference type="InterPro" id="IPR011344">
    <property type="entry name" value="ssDNA-bd"/>
</dbReference>
<dbReference type="SUPFAM" id="SSF50249">
    <property type="entry name" value="Nucleic acid-binding proteins"/>
    <property type="match status" value="1"/>
</dbReference>
<dbReference type="PANTHER" id="PTHR10302:SF27">
    <property type="entry name" value="SINGLE-STRANDED DNA-BINDING PROTEIN"/>
    <property type="match status" value="1"/>
</dbReference>